<evidence type="ECO:0000256" key="5">
    <source>
        <dbReference type="PROSITE-ProRule" id="PRU00042"/>
    </source>
</evidence>
<proteinExistence type="predicted"/>
<dbReference type="SMART" id="SM00355">
    <property type="entry name" value="ZnF_C2H2"/>
    <property type="match status" value="5"/>
</dbReference>
<dbReference type="Pfam" id="PF12874">
    <property type="entry name" value="zf-met"/>
    <property type="match status" value="1"/>
</dbReference>
<dbReference type="PANTHER" id="PTHR24409:SF295">
    <property type="entry name" value="AZ2-RELATED"/>
    <property type="match status" value="1"/>
</dbReference>
<keyword evidence="2" id="KW-0677">Repeat</keyword>
<evidence type="ECO:0000256" key="2">
    <source>
        <dbReference type="ARBA" id="ARBA00022737"/>
    </source>
</evidence>
<dbReference type="InterPro" id="IPR013087">
    <property type="entry name" value="Znf_C2H2_type"/>
</dbReference>
<evidence type="ECO:0000256" key="3">
    <source>
        <dbReference type="ARBA" id="ARBA00022771"/>
    </source>
</evidence>
<feature type="compositionally biased region" description="Basic and acidic residues" evidence="6">
    <location>
        <begin position="43"/>
        <end position="67"/>
    </location>
</feature>
<dbReference type="PROSITE" id="PS50157">
    <property type="entry name" value="ZINC_FINGER_C2H2_2"/>
    <property type="match status" value="3"/>
</dbReference>
<dbReference type="AlphaFoldDB" id="A0A166AXD6"/>
<keyword evidence="9" id="KW-1185">Reference proteome</keyword>
<dbReference type="GO" id="GO:0000981">
    <property type="term" value="F:DNA-binding transcription factor activity, RNA polymerase II-specific"/>
    <property type="evidence" value="ECO:0007669"/>
    <property type="project" value="TreeGrafter"/>
</dbReference>
<dbReference type="PROSITE" id="PS00028">
    <property type="entry name" value="ZINC_FINGER_C2H2_1"/>
    <property type="match status" value="2"/>
</dbReference>
<evidence type="ECO:0000313" key="9">
    <source>
        <dbReference type="Proteomes" id="UP000076532"/>
    </source>
</evidence>
<feature type="domain" description="C2H2-type" evidence="7">
    <location>
        <begin position="247"/>
        <end position="276"/>
    </location>
</feature>
<dbReference type="PANTHER" id="PTHR24409">
    <property type="entry name" value="ZINC FINGER PROTEIN 142"/>
    <property type="match status" value="1"/>
</dbReference>
<feature type="domain" description="C2H2-type" evidence="7">
    <location>
        <begin position="25"/>
        <end position="55"/>
    </location>
</feature>
<accession>A0A166AXD6</accession>
<dbReference type="GO" id="GO:0008270">
    <property type="term" value="F:zinc ion binding"/>
    <property type="evidence" value="ECO:0007669"/>
    <property type="project" value="UniProtKB-KW"/>
</dbReference>
<reference evidence="8 9" key="1">
    <citation type="journal article" date="2016" name="Mol. Biol. Evol.">
        <title>Comparative Genomics of Early-Diverging Mushroom-Forming Fungi Provides Insights into the Origins of Lignocellulose Decay Capabilities.</title>
        <authorList>
            <person name="Nagy L.G."/>
            <person name="Riley R."/>
            <person name="Tritt A."/>
            <person name="Adam C."/>
            <person name="Daum C."/>
            <person name="Floudas D."/>
            <person name="Sun H."/>
            <person name="Yadav J.S."/>
            <person name="Pangilinan J."/>
            <person name="Larsson K.H."/>
            <person name="Matsuura K."/>
            <person name="Barry K."/>
            <person name="Labutti K."/>
            <person name="Kuo R."/>
            <person name="Ohm R.A."/>
            <person name="Bhattacharya S.S."/>
            <person name="Shirouzu T."/>
            <person name="Yoshinaga Y."/>
            <person name="Martin F.M."/>
            <person name="Grigoriev I.V."/>
            <person name="Hibbett D.S."/>
        </authorList>
    </citation>
    <scope>NUCLEOTIDE SEQUENCE [LARGE SCALE GENOMIC DNA]</scope>
    <source>
        <strain evidence="8 9">CBS 109695</strain>
    </source>
</reference>
<gene>
    <name evidence="8" type="ORF">FIBSPDRAFT_1050343</name>
</gene>
<dbReference type="OrthoDB" id="6077919at2759"/>
<keyword evidence="3 5" id="KW-0863">Zinc-finger</keyword>
<dbReference type="Proteomes" id="UP000076532">
    <property type="component" value="Unassembled WGS sequence"/>
</dbReference>
<feature type="domain" description="C2H2-type" evidence="7">
    <location>
        <begin position="138"/>
        <end position="168"/>
    </location>
</feature>
<dbReference type="GO" id="GO:0000977">
    <property type="term" value="F:RNA polymerase II transcription regulatory region sequence-specific DNA binding"/>
    <property type="evidence" value="ECO:0007669"/>
    <property type="project" value="TreeGrafter"/>
</dbReference>
<keyword evidence="1" id="KW-0479">Metal-binding</keyword>
<feature type="region of interest" description="Disordered" evidence="6">
    <location>
        <begin position="41"/>
        <end position="75"/>
    </location>
</feature>
<evidence type="ECO:0000313" key="8">
    <source>
        <dbReference type="EMBL" id="KZP12053.1"/>
    </source>
</evidence>
<organism evidence="8 9">
    <name type="scientific">Athelia psychrophila</name>
    <dbReference type="NCBI Taxonomy" id="1759441"/>
    <lineage>
        <taxon>Eukaryota</taxon>
        <taxon>Fungi</taxon>
        <taxon>Dikarya</taxon>
        <taxon>Basidiomycota</taxon>
        <taxon>Agaricomycotina</taxon>
        <taxon>Agaricomycetes</taxon>
        <taxon>Agaricomycetidae</taxon>
        <taxon>Atheliales</taxon>
        <taxon>Atheliaceae</taxon>
        <taxon>Athelia</taxon>
    </lineage>
</organism>
<evidence type="ECO:0000256" key="6">
    <source>
        <dbReference type="SAM" id="MobiDB-lite"/>
    </source>
</evidence>
<dbReference type="STRING" id="436010.A0A166AXD6"/>
<sequence length="346" mass="38531">MKCAYCTRTFNSAAEVQTHCNNKHPYCNDCKRRFVNPGALNMHLHDSPAHKGNERTISNDDRNRESSEDTSDGDDDKPCWCKGCKRIFVDELSLYQHLIDKSKHNWCFVCSQDHATSHEVSNCKHSEAASSIHGVRDLKCPLCQRAFAFHSDIISHIRGSDCHPNQTGRGPKTAVTVHSTEFIPTPPPAHCIAEAPRPNATTVAQQSKKAIATPSPNLHIQKPSKSNAPRKVLYYSATQQAFNGKSYECCLCHGKFTTLVSLNAHLNSAAHSVDQLKVPHSQILVGLPQWHPNGGRLNRWQLKKIRLPADGMYRRIVGPALETVVIRGRKVESSTETLDVCLYGLP</sequence>
<evidence type="ECO:0000256" key="4">
    <source>
        <dbReference type="ARBA" id="ARBA00022833"/>
    </source>
</evidence>
<keyword evidence="4" id="KW-0862">Zinc</keyword>
<dbReference type="GO" id="GO:0005634">
    <property type="term" value="C:nucleus"/>
    <property type="evidence" value="ECO:0007669"/>
    <property type="project" value="TreeGrafter"/>
</dbReference>
<evidence type="ECO:0000259" key="7">
    <source>
        <dbReference type="PROSITE" id="PS50157"/>
    </source>
</evidence>
<evidence type="ECO:0000256" key="1">
    <source>
        <dbReference type="ARBA" id="ARBA00022723"/>
    </source>
</evidence>
<protein>
    <recommendedName>
        <fullName evidence="7">C2H2-type domain-containing protein</fullName>
    </recommendedName>
</protein>
<dbReference type="EMBL" id="KV417653">
    <property type="protein sequence ID" value="KZP12053.1"/>
    <property type="molecule type" value="Genomic_DNA"/>
</dbReference>
<name>A0A166AXD6_9AGAM</name>